<dbReference type="GO" id="GO:0030424">
    <property type="term" value="C:axon"/>
    <property type="evidence" value="ECO:0007669"/>
    <property type="project" value="TreeGrafter"/>
</dbReference>
<dbReference type="PROSITE" id="PS50835">
    <property type="entry name" value="IG_LIKE"/>
    <property type="match status" value="5"/>
</dbReference>
<dbReference type="InterPro" id="IPR013098">
    <property type="entry name" value="Ig_I-set"/>
</dbReference>
<dbReference type="Pfam" id="PF07679">
    <property type="entry name" value="I-set"/>
    <property type="match status" value="1"/>
</dbReference>
<evidence type="ECO:0000256" key="3">
    <source>
        <dbReference type="ARBA" id="ARBA00022729"/>
    </source>
</evidence>
<dbReference type="InterPro" id="IPR036179">
    <property type="entry name" value="Ig-like_dom_sf"/>
</dbReference>
<dbReference type="GO" id="GO:0007156">
    <property type="term" value="P:homophilic cell adhesion via plasma membrane adhesion molecules"/>
    <property type="evidence" value="ECO:0007669"/>
    <property type="project" value="TreeGrafter"/>
</dbReference>
<feature type="non-terminal residue" evidence="11">
    <location>
        <position position="409"/>
    </location>
</feature>
<keyword evidence="7" id="KW-0472">Membrane</keyword>
<evidence type="ECO:0000259" key="10">
    <source>
        <dbReference type="PROSITE" id="PS50835"/>
    </source>
</evidence>
<gene>
    <name evidence="11" type="ORF">X975_17979</name>
</gene>
<evidence type="ECO:0000256" key="1">
    <source>
        <dbReference type="ARBA" id="ARBA00004167"/>
    </source>
</evidence>
<keyword evidence="6" id="KW-1133">Transmembrane helix</keyword>
<evidence type="ECO:0000256" key="5">
    <source>
        <dbReference type="ARBA" id="ARBA00022889"/>
    </source>
</evidence>
<dbReference type="Gene3D" id="2.60.40.10">
    <property type="entry name" value="Immunoglobulins"/>
    <property type="match status" value="4"/>
</dbReference>
<dbReference type="InterPro" id="IPR013783">
    <property type="entry name" value="Ig-like_fold"/>
</dbReference>
<dbReference type="GO" id="GO:0098632">
    <property type="term" value="F:cell-cell adhesion mediator activity"/>
    <property type="evidence" value="ECO:0007669"/>
    <property type="project" value="TreeGrafter"/>
</dbReference>
<keyword evidence="3" id="KW-0732">Signal</keyword>
<dbReference type="Proteomes" id="UP000054359">
    <property type="component" value="Unassembled WGS sequence"/>
</dbReference>
<dbReference type="GO" id="GO:0070593">
    <property type="term" value="P:dendrite self-avoidance"/>
    <property type="evidence" value="ECO:0007669"/>
    <property type="project" value="TreeGrafter"/>
</dbReference>
<dbReference type="GO" id="GO:0007411">
    <property type="term" value="P:axon guidance"/>
    <property type="evidence" value="ECO:0007669"/>
    <property type="project" value="TreeGrafter"/>
</dbReference>
<dbReference type="SMART" id="SM00409">
    <property type="entry name" value="IG"/>
    <property type="match status" value="3"/>
</dbReference>
<comment type="subcellular location">
    <subcellularLocation>
        <location evidence="1">Membrane</location>
        <topology evidence="1">Single-pass membrane protein</topology>
    </subcellularLocation>
</comment>
<dbReference type="Pfam" id="PF13927">
    <property type="entry name" value="Ig_3"/>
    <property type="match status" value="2"/>
</dbReference>
<evidence type="ECO:0000313" key="11">
    <source>
        <dbReference type="EMBL" id="KFM68296.1"/>
    </source>
</evidence>
<dbReference type="PANTHER" id="PTHR10075">
    <property type="entry name" value="BASIGIN RELATED"/>
    <property type="match status" value="1"/>
</dbReference>
<feature type="domain" description="Ig-like" evidence="10">
    <location>
        <begin position="184"/>
        <end position="270"/>
    </location>
</feature>
<keyword evidence="4" id="KW-0677">Repeat</keyword>
<dbReference type="STRING" id="407821.A0A087TT57"/>
<dbReference type="EMBL" id="KK116626">
    <property type="protein sequence ID" value="KFM68296.1"/>
    <property type="molecule type" value="Genomic_DNA"/>
</dbReference>
<evidence type="ECO:0000256" key="4">
    <source>
        <dbReference type="ARBA" id="ARBA00022737"/>
    </source>
</evidence>
<dbReference type="InterPro" id="IPR007110">
    <property type="entry name" value="Ig-like_dom"/>
</dbReference>
<sequence length="409" mass="45435">MAVLRCPIPSSVSDYVTVTSWERIDGFMITPSIANGKYGMLQNGDLYLQDTSDHESSFSFRCHTENSITREKKVSTNYSRIIVTEPHHGQPPRIMQRSSIVTVPIGQKTTLSCVAQGYPVPMYRWHKLVGNQPVSLQVSSSARQDGGVLIFHKVLATDSGRYVCHVSNTMGEDSVQTELIVEEPLRVSISPRELQMDVGRTATFNCNISGSPVGSVVWRKDLRPLSTNPRVIYPTSYVIQMRQLKRQDSGMYQCFVYRDSYSVQASARLVIGDLAPKLKSAFSEKTVRPGSYISLSCVTTGNPEPHVRWTLDGIWPLSTRPGILVTSYLSGESTVTSYVNFTSIDIIDSGVYACEALNDAGRVYHSRRLNVFGPVFVRPLENLTALAGASFTVMCPFGGYPFDSISWKR</sequence>
<dbReference type="OrthoDB" id="152385at2759"/>
<evidence type="ECO:0000256" key="9">
    <source>
        <dbReference type="ARBA" id="ARBA00023319"/>
    </source>
</evidence>
<dbReference type="PANTHER" id="PTHR10075:SF100">
    <property type="entry name" value="FASCICLIN-2"/>
    <property type="match status" value="1"/>
</dbReference>
<evidence type="ECO:0000256" key="8">
    <source>
        <dbReference type="ARBA" id="ARBA00023157"/>
    </source>
</evidence>
<evidence type="ECO:0000256" key="7">
    <source>
        <dbReference type="ARBA" id="ARBA00023136"/>
    </source>
</evidence>
<protein>
    <submittedName>
        <fullName evidence="11">Down syndrome cell adhesion molecule-like protein Dscam2</fullName>
    </submittedName>
</protein>
<proteinExistence type="predicted"/>
<organism evidence="11 12">
    <name type="scientific">Stegodyphus mimosarum</name>
    <name type="common">African social velvet spider</name>
    <dbReference type="NCBI Taxonomy" id="407821"/>
    <lineage>
        <taxon>Eukaryota</taxon>
        <taxon>Metazoa</taxon>
        <taxon>Ecdysozoa</taxon>
        <taxon>Arthropoda</taxon>
        <taxon>Chelicerata</taxon>
        <taxon>Arachnida</taxon>
        <taxon>Araneae</taxon>
        <taxon>Araneomorphae</taxon>
        <taxon>Entelegynae</taxon>
        <taxon>Eresoidea</taxon>
        <taxon>Eresidae</taxon>
        <taxon>Stegodyphus</taxon>
    </lineage>
</organism>
<keyword evidence="8" id="KW-1015">Disulfide bond</keyword>
<keyword evidence="2" id="KW-0812">Transmembrane</keyword>
<dbReference type="OMA" id="HCADRIS"/>
<dbReference type="FunFam" id="2.60.40.10:FF:000324">
    <property type="entry name" value="Down syndrome cell adhesion molecule, isoform D"/>
    <property type="match status" value="1"/>
</dbReference>
<accession>A0A087TT57</accession>
<dbReference type="InterPro" id="IPR003598">
    <property type="entry name" value="Ig_sub2"/>
</dbReference>
<keyword evidence="9" id="KW-0393">Immunoglobulin domain</keyword>
<keyword evidence="12" id="KW-1185">Reference proteome</keyword>
<evidence type="ECO:0000256" key="2">
    <source>
        <dbReference type="ARBA" id="ARBA00022692"/>
    </source>
</evidence>
<dbReference type="AlphaFoldDB" id="A0A087TT57"/>
<evidence type="ECO:0000313" key="12">
    <source>
        <dbReference type="Proteomes" id="UP000054359"/>
    </source>
</evidence>
<evidence type="ECO:0000256" key="6">
    <source>
        <dbReference type="ARBA" id="ARBA00022989"/>
    </source>
</evidence>
<reference evidence="11 12" key="1">
    <citation type="submission" date="2013-11" db="EMBL/GenBank/DDBJ databases">
        <title>Genome sequencing of Stegodyphus mimosarum.</title>
        <authorList>
            <person name="Bechsgaard J."/>
        </authorList>
    </citation>
    <scope>NUCLEOTIDE SEQUENCE [LARGE SCALE GENOMIC DNA]</scope>
</reference>
<feature type="domain" description="Ig-like" evidence="10">
    <location>
        <begin position="92"/>
        <end position="182"/>
    </location>
</feature>
<feature type="domain" description="Ig-like" evidence="10">
    <location>
        <begin position="374"/>
        <end position="409"/>
    </location>
</feature>
<name>A0A087TT57_STEMI</name>
<dbReference type="SUPFAM" id="SSF48726">
    <property type="entry name" value="Immunoglobulin"/>
    <property type="match status" value="3"/>
</dbReference>
<feature type="domain" description="Ig-like" evidence="10">
    <location>
        <begin position="276"/>
        <end position="370"/>
    </location>
</feature>
<feature type="domain" description="Ig-like" evidence="10">
    <location>
        <begin position="1"/>
        <end position="75"/>
    </location>
</feature>
<dbReference type="SMART" id="SM00408">
    <property type="entry name" value="IGc2"/>
    <property type="match status" value="3"/>
</dbReference>
<dbReference type="InterPro" id="IPR003599">
    <property type="entry name" value="Ig_sub"/>
</dbReference>
<keyword evidence="5" id="KW-0130">Cell adhesion</keyword>
<dbReference type="GO" id="GO:0005886">
    <property type="term" value="C:plasma membrane"/>
    <property type="evidence" value="ECO:0007669"/>
    <property type="project" value="TreeGrafter"/>
</dbReference>
<dbReference type="FunFam" id="2.60.40.10:FF:000017">
    <property type="entry name" value="Down syndrome cell adhesion molecule b"/>
    <property type="match status" value="1"/>
</dbReference>